<protein>
    <submittedName>
        <fullName evidence="1">Uncharacterized protein</fullName>
    </submittedName>
</protein>
<proteinExistence type="predicted"/>
<reference evidence="1 2" key="1">
    <citation type="journal article" date="2009" name="Infect. Immun.">
        <title>Comparative genomics reveal extensive transposon-mediated genomic plasticity and diversity among potential effector proteins within the genus Coxiella.</title>
        <authorList>
            <person name="Beare P.A."/>
            <person name="Unsworth N."/>
            <person name="Andoh M."/>
            <person name="Voth D.E."/>
            <person name="Omsland A."/>
            <person name="Gilk S.D."/>
            <person name="Williams K.P."/>
            <person name="Sobral B.W."/>
            <person name="Kupko J.J.III."/>
            <person name="Porcella S.F."/>
            <person name="Samuel J.E."/>
            <person name="Heinzen R.A."/>
        </authorList>
    </citation>
    <scope>NUCLEOTIDE SEQUENCE [LARGE SCALE GENOMIC DNA]</scope>
    <source>
        <strain evidence="1 2">Dugway 5J108-111</strain>
    </source>
</reference>
<evidence type="ECO:0000313" key="2">
    <source>
        <dbReference type="Proteomes" id="UP000008555"/>
    </source>
</evidence>
<evidence type="ECO:0000313" key="1">
    <source>
        <dbReference type="EMBL" id="ACI23157.1"/>
    </source>
</evidence>
<dbReference type="KEGG" id="cbd:CBUD_1271a"/>
<dbReference type="EMBL" id="CP000733">
    <property type="protein sequence ID" value="ACI23157.1"/>
    <property type="molecule type" value="Genomic_DNA"/>
</dbReference>
<accession>B5XHD7</accession>
<dbReference type="Proteomes" id="UP000008555">
    <property type="component" value="Chromosome"/>
</dbReference>
<dbReference type="AlphaFoldDB" id="B5XHD7"/>
<name>B5XHD7_COXBN</name>
<dbReference type="HOGENOM" id="CLU_3232418_0_0_6"/>
<sequence length="43" mass="4987">MVISFVRTVRRLDGGFRAPGMGSRRVRTKEITNFHGNRLIKKK</sequence>
<organism evidence="1 2">
    <name type="scientific">Coxiella burnetii (strain Dugway 5J108-111)</name>
    <dbReference type="NCBI Taxonomy" id="434922"/>
    <lineage>
        <taxon>Bacteria</taxon>
        <taxon>Pseudomonadati</taxon>
        <taxon>Pseudomonadota</taxon>
        <taxon>Gammaproteobacteria</taxon>
        <taxon>Legionellales</taxon>
        <taxon>Coxiellaceae</taxon>
        <taxon>Coxiella</taxon>
    </lineage>
</organism>
<gene>
    <name evidence="1" type="ORF">CBUD_1271a</name>
</gene>
<dbReference type="RefSeq" id="WP_010958055.1">
    <property type="nucleotide sequence ID" value="NC_009727.1"/>
</dbReference>